<keyword evidence="2" id="KW-0813">Transport</keyword>
<dbReference type="Proteomes" id="UP001141327">
    <property type="component" value="Unassembled WGS sequence"/>
</dbReference>
<evidence type="ECO:0000256" key="3">
    <source>
        <dbReference type="ARBA" id="ARBA00022692"/>
    </source>
</evidence>
<evidence type="ECO:0000256" key="7">
    <source>
        <dbReference type="ARBA" id="ARBA00023054"/>
    </source>
</evidence>
<evidence type="ECO:0000256" key="6">
    <source>
        <dbReference type="ARBA" id="ARBA00022989"/>
    </source>
</evidence>
<evidence type="ECO:0000256" key="1">
    <source>
        <dbReference type="ARBA" id="ARBA00004163"/>
    </source>
</evidence>
<keyword evidence="14" id="KW-1185">Reference proteome</keyword>
<dbReference type="Pfam" id="PF03908">
    <property type="entry name" value="Sec20"/>
    <property type="match status" value="1"/>
</dbReference>
<accession>A0ABQ8UQW5</accession>
<name>A0ABQ8UQW5_9EUKA</name>
<evidence type="ECO:0000256" key="4">
    <source>
        <dbReference type="ARBA" id="ARBA00022824"/>
    </source>
</evidence>
<evidence type="ECO:0000256" key="8">
    <source>
        <dbReference type="ARBA" id="ARBA00023136"/>
    </source>
</evidence>
<protein>
    <recommendedName>
        <fullName evidence="12">Sec20 C-terminal domain-containing protein</fullName>
    </recommendedName>
</protein>
<dbReference type="InterPro" id="IPR005606">
    <property type="entry name" value="Sec20"/>
</dbReference>
<evidence type="ECO:0000256" key="5">
    <source>
        <dbReference type="ARBA" id="ARBA00022892"/>
    </source>
</evidence>
<evidence type="ECO:0000313" key="13">
    <source>
        <dbReference type="EMBL" id="KAJ4461547.1"/>
    </source>
</evidence>
<keyword evidence="6 11" id="KW-1133">Transmembrane helix</keyword>
<comment type="subcellular location">
    <subcellularLocation>
        <location evidence="1">Endoplasmic reticulum membrane</location>
        <topology evidence="1">Single-pass type IV membrane protein</topology>
    </subcellularLocation>
</comment>
<comment type="similarity">
    <text evidence="9">Belongs to the SEC20 family.</text>
</comment>
<feature type="compositionally biased region" description="Low complexity" evidence="10">
    <location>
        <begin position="321"/>
        <end position="334"/>
    </location>
</feature>
<feature type="transmembrane region" description="Helical" evidence="11">
    <location>
        <begin position="208"/>
        <end position="229"/>
    </location>
</feature>
<comment type="caution">
    <text evidence="13">The sequence shown here is derived from an EMBL/GenBank/DDBJ whole genome shotgun (WGS) entry which is preliminary data.</text>
</comment>
<keyword evidence="7" id="KW-0175">Coiled coil</keyword>
<evidence type="ECO:0000256" key="11">
    <source>
        <dbReference type="SAM" id="Phobius"/>
    </source>
</evidence>
<reference evidence="13" key="1">
    <citation type="journal article" date="2022" name="bioRxiv">
        <title>Genomics of Preaxostyla Flagellates Illuminates Evolutionary Transitions and the Path Towards Mitochondrial Loss.</title>
        <authorList>
            <person name="Novak L.V.F."/>
            <person name="Treitli S.C."/>
            <person name="Pyrih J."/>
            <person name="Halakuc P."/>
            <person name="Pipaliya S.V."/>
            <person name="Vacek V."/>
            <person name="Brzon O."/>
            <person name="Soukal P."/>
            <person name="Eme L."/>
            <person name="Dacks J.B."/>
            <person name="Karnkowska A."/>
            <person name="Elias M."/>
            <person name="Hampl V."/>
        </authorList>
    </citation>
    <scope>NUCLEOTIDE SEQUENCE</scope>
    <source>
        <strain evidence="13">RCP-MX</strain>
    </source>
</reference>
<feature type="region of interest" description="Disordered" evidence="10">
    <location>
        <begin position="296"/>
        <end position="357"/>
    </location>
</feature>
<keyword evidence="3 11" id="KW-0812">Transmembrane</keyword>
<dbReference type="EMBL" id="JAPMOS010000007">
    <property type="protein sequence ID" value="KAJ4461547.1"/>
    <property type="molecule type" value="Genomic_DNA"/>
</dbReference>
<feature type="compositionally biased region" description="Pro residues" evidence="10">
    <location>
        <begin position="305"/>
        <end position="320"/>
    </location>
</feature>
<feature type="domain" description="Sec20 C-terminal" evidence="12">
    <location>
        <begin position="139"/>
        <end position="229"/>
    </location>
</feature>
<evidence type="ECO:0000256" key="2">
    <source>
        <dbReference type="ARBA" id="ARBA00022448"/>
    </source>
</evidence>
<feature type="compositionally biased region" description="Pro residues" evidence="10">
    <location>
        <begin position="335"/>
        <end position="350"/>
    </location>
</feature>
<evidence type="ECO:0000259" key="12">
    <source>
        <dbReference type="Pfam" id="PF03908"/>
    </source>
</evidence>
<dbReference type="InterPro" id="IPR056173">
    <property type="entry name" value="Sec20_C"/>
</dbReference>
<keyword evidence="4" id="KW-0256">Endoplasmic reticulum</keyword>
<dbReference type="PANTHER" id="PTHR12825:SF0">
    <property type="entry name" value="VESICLE TRANSPORT PROTEIN SEC20"/>
    <property type="match status" value="1"/>
</dbReference>
<proteinExistence type="inferred from homology"/>
<keyword evidence="8 11" id="KW-0472">Membrane</keyword>
<evidence type="ECO:0000256" key="10">
    <source>
        <dbReference type="SAM" id="MobiDB-lite"/>
    </source>
</evidence>
<keyword evidence="5" id="KW-0931">ER-Golgi transport</keyword>
<organism evidence="13 14">
    <name type="scientific">Paratrimastix pyriformis</name>
    <dbReference type="NCBI Taxonomy" id="342808"/>
    <lineage>
        <taxon>Eukaryota</taxon>
        <taxon>Metamonada</taxon>
        <taxon>Preaxostyla</taxon>
        <taxon>Paratrimastigidae</taxon>
        <taxon>Paratrimastix</taxon>
    </lineage>
</organism>
<evidence type="ECO:0000313" key="14">
    <source>
        <dbReference type="Proteomes" id="UP001141327"/>
    </source>
</evidence>
<evidence type="ECO:0000256" key="9">
    <source>
        <dbReference type="ARBA" id="ARBA00037934"/>
    </source>
</evidence>
<gene>
    <name evidence="13" type="ORF">PAPYR_2138</name>
</gene>
<sequence>MKGSNRLDRVMLFKERLEPVEAREASIRTAIQSLASQVGSDLEKKIAEIRTMFTTLDRAIWELSQFAREQDLESDTQDGIKLARHHEANKKSLETLFRQAVFSANRTNQQRASSAREDLLRGGEEALRRRRSEYDPLATAQEITSALQRTHSILASEVDRSTAIQGLAASTSRSIKESHQVSTEFGGRLAAARKALKAYDWHHKQETWMLGAAIVFFASVCILILAMRLPTRTVYRVARWGLRSTWGMGKWGLGWMAATKNATSLAVNVTMSNTTNITTTTTTGGGSGGVNIPADITPTSTQLNPPLPVITTPPPNPAAQPPLAASSPTPAAPVAAPPPAVKPLSSPPAPSIMSDDL</sequence>
<dbReference type="PANTHER" id="PTHR12825">
    <property type="entry name" value="BNIP1-RELATED"/>
    <property type="match status" value="1"/>
</dbReference>